<feature type="domain" description="Ppx/GppA phosphatase N-terminal" evidence="2">
    <location>
        <begin position="18"/>
        <end position="292"/>
    </location>
</feature>
<comment type="similarity">
    <text evidence="1">Belongs to the GppA/Ppx family.</text>
</comment>
<dbReference type="InterPro" id="IPR043129">
    <property type="entry name" value="ATPase_NBD"/>
</dbReference>
<dbReference type="eggNOG" id="COG0248">
    <property type="taxonomic scope" value="Bacteria"/>
</dbReference>
<dbReference type="HOGENOM" id="CLU_025908_1_2_9"/>
<evidence type="ECO:0000313" key="4">
    <source>
        <dbReference type="Proteomes" id="UP000009226"/>
    </source>
</evidence>
<evidence type="ECO:0000313" key="3">
    <source>
        <dbReference type="EMBL" id="AEF93015.1"/>
    </source>
</evidence>
<organism evidence="3 4">
    <name type="scientific">Desulfotomaculum nigrificans (strain DSM 14880 / VKM B-2319 / CO-1-SRB)</name>
    <name type="common">Desulfotomaculum carboxydivorans</name>
    <dbReference type="NCBI Taxonomy" id="868595"/>
    <lineage>
        <taxon>Bacteria</taxon>
        <taxon>Bacillati</taxon>
        <taxon>Bacillota</taxon>
        <taxon>Clostridia</taxon>
        <taxon>Eubacteriales</taxon>
        <taxon>Desulfotomaculaceae</taxon>
        <taxon>Desulfotomaculum</taxon>
    </lineage>
</organism>
<evidence type="ECO:0000259" key="2">
    <source>
        <dbReference type="Pfam" id="PF02541"/>
    </source>
</evidence>
<proteinExistence type="inferred from homology"/>
<dbReference type="Gene3D" id="3.30.420.150">
    <property type="entry name" value="Exopolyphosphatase. Domain 2"/>
    <property type="match status" value="1"/>
</dbReference>
<dbReference type="PANTHER" id="PTHR30005:SF0">
    <property type="entry name" value="RETROGRADE REGULATION PROTEIN 2"/>
    <property type="match status" value="1"/>
</dbReference>
<evidence type="ECO:0000256" key="1">
    <source>
        <dbReference type="ARBA" id="ARBA00007125"/>
    </source>
</evidence>
<accession>F6B4J2</accession>
<sequence>MRLASIDIGTNSTRLLLAEVNNGVVTTVKTGLITTRLGQGINDGRLLPAAMERTIAAIKTFLAQSREFGATGIVAAATSAVRDAVNQAEFLQLTREATGLQVKVLSGEQEAAASYRGVLAGLPIAPQSTLVLDVGGGSTEFIWPAGNAVHYVSLPVGVVRMTEGGHSDEQIKEIISDTLLQIKKQLAGSFSLVAVGGTATSLAAMSLQLSKYEPALVHGHYLSLAEIDRLLTVLIAAGTEGRKKIIGLQPDRSDIILAGVRIIKLVLEGLELQGLTVSETDILHGLVLELAQQMSKQKLE</sequence>
<dbReference type="PANTHER" id="PTHR30005">
    <property type="entry name" value="EXOPOLYPHOSPHATASE"/>
    <property type="match status" value="1"/>
</dbReference>
<dbReference type="CDD" id="cd24054">
    <property type="entry name" value="ASKHA_NBD_AaPPX-GppA_MtPPX2-like"/>
    <property type="match status" value="1"/>
</dbReference>
<dbReference type="Proteomes" id="UP000009226">
    <property type="component" value="Chromosome"/>
</dbReference>
<protein>
    <submittedName>
        <fullName evidence="3">Ppx/GppA phosphatase</fullName>
    </submittedName>
</protein>
<dbReference type="RefSeq" id="WP_013809428.1">
    <property type="nucleotide sequence ID" value="NC_015565.1"/>
</dbReference>
<dbReference type="KEGG" id="dca:Desca_0110"/>
<dbReference type="SUPFAM" id="SSF53067">
    <property type="entry name" value="Actin-like ATPase domain"/>
    <property type="match status" value="2"/>
</dbReference>
<dbReference type="Gene3D" id="3.30.420.40">
    <property type="match status" value="1"/>
</dbReference>
<dbReference type="EMBL" id="CP002736">
    <property type="protein sequence ID" value="AEF93015.1"/>
    <property type="molecule type" value="Genomic_DNA"/>
</dbReference>
<dbReference type="InterPro" id="IPR050273">
    <property type="entry name" value="GppA/Ppx_hydrolase"/>
</dbReference>
<keyword evidence="4" id="KW-1185">Reference proteome</keyword>
<gene>
    <name evidence="3" type="ordered locus">Desca_0110</name>
</gene>
<reference evidence="3 4" key="1">
    <citation type="submission" date="2011-05" db="EMBL/GenBank/DDBJ databases">
        <title>Complete sequence of Desulfotomaculum carboxydivorans CO-1-SRB.</title>
        <authorList>
            <consortium name="US DOE Joint Genome Institute"/>
            <person name="Lucas S."/>
            <person name="Han J."/>
            <person name="Lapidus A."/>
            <person name="Cheng J.-F."/>
            <person name="Goodwin L."/>
            <person name="Pitluck S."/>
            <person name="Peters L."/>
            <person name="Mikhailova N."/>
            <person name="Lu M."/>
            <person name="Han C."/>
            <person name="Tapia R."/>
            <person name="Land M."/>
            <person name="Hauser L."/>
            <person name="Kyrpides N."/>
            <person name="Ivanova N."/>
            <person name="Pagani I."/>
            <person name="Stams A."/>
            <person name="Plugge C."/>
            <person name="Muyzer G."/>
            <person name="Kuever J."/>
            <person name="Parshina S."/>
            <person name="Ivanova A."/>
            <person name="Nazina T."/>
            <person name="Woyke T."/>
        </authorList>
    </citation>
    <scope>NUCLEOTIDE SEQUENCE [LARGE SCALE GENOMIC DNA]</scope>
    <source>
        <strain evidence="4">DSM 14880 / VKM B-2319 / CO-1-SRB</strain>
    </source>
</reference>
<dbReference type="InterPro" id="IPR003695">
    <property type="entry name" value="Ppx_GppA_N"/>
</dbReference>
<dbReference type="STRING" id="868595.Desca_0110"/>
<dbReference type="AlphaFoldDB" id="F6B4J2"/>
<name>F6B4J2_DESCC</name>
<dbReference type="Pfam" id="PF02541">
    <property type="entry name" value="Ppx-GppA"/>
    <property type="match status" value="1"/>
</dbReference>